<keyword evidence="3 5" id="KW-0378">Hydrolase</keyword>
<feature type="active site" description="Charge relay system" evidence="5">
    <location>
        <position position="217"/>
    </location>
</feature>
<dbReference type="Pfam" id="PF00082">
    <property type="entry name" value="Peptidase_S8"/>
    <property type="match status" value="1"/>
</dbReference>
<proteinExistence type="inferred from homology"/>
<feature type="domain" description="Peptidase S8/S53" evidence="7">
    <location>
        <begin position="211"/>
        <end position="448"/>
    </location>
</feature>
<dbReference type="InterPro" id="IPR050131">
    <property type="entry name" value="Peptidase_S8_subtilisin-like"/>
</dbReference>
<evidence type="ECO:0000259" key="7">
    <source>
        <dbReference type="Pfam" id="PF00082"/>
    </source>
</evidence>
<gene>
    <name evidence="8" type="ORF">GCM10009123_14230</name>
</gene>
<evidence type="ECO:0000256" key="5">
    <source>
        <dbReference type="PROSITE-ProRule" id="PRU01240"/>
    </source>
</evidence>
<feature type="chain" id="PRO_5045593508" description="Peptidase S8/S53 domain-containing protein" evidence="6">
    <location>
        <begin position="21"/>
        <end position="451"/>
    </location>
</feature>
<dbReference type="InterPro" id="IPR000209">
    <property type="entry name" value="Peptidase_S8/S53_dom"/>
</dbReference>
<evidence type="ECO:0000313" key="8">
    <source>
        <dbReference type="EMBL" id="GAA0207877.1"/>
    </source>
</evidence>
<dbReference type="Gene3D" id="3.40.50.200">
    <property type="entry name" value="Peptidase S8/S53 domain"/>
    <property type="match status" value="1"/>
</dbReference>
<evidence type="ECO:0000256" key="4">
    <source>
        <dbReference type="ARBA" id="ARBA00022825"/>
    </source>
</evidence>
<evidence type="ECO:0000256" key="1">
    <source>
        <dbReference type="ARBA" id="ARBA00011073"/>
    </source>
</evidence>
<keyword evidence="6" id="KW-0732">Signal</keyword>
<feature type="active site" description="Charge relay system" evidence="5">
    <location>
        <position position="248"/>
    </location>
</feature>
<sequence>MKRQLSVIVLLTVASLQAQSAAYITDRALRDIASKLPNVPVVDKRVKDIEQRIPGVPAEAIQQIKQNIKQLDDSVKSSLDPLAELNARLEINSSLGKVLLVEEAVEDGWRAVEREWIVIASESDIALLEDLHLQILDYKKLKDIGMSVVRFKTPEGYTKANLEQKLPSRLSTQLGRNHIYEASAEATSKQSTAVEISGISKVGKSACAEVIKVGMIDTSINESHTAFSSATIRQRDFLVEDFKTPKNHGTAVAGLLVGKGELTPLLPQAELYAASVFYTRNKYSQGATLMRLLEAINWLVEKQVPVINMSLTGPPNPILEQAINGARKKNRTIVAAAGNEGPAASPRYPAAYSQVIAVTAVDNEKVVYRWANQGDYIDFAALGVAIKTARSDNSFGPESGTSMASPIVAAHLACQLKKTISQDLSIEQLKERALDLGESGKDPVFGYGLIE</sequence>
<dbReference type="SUPFAM" id="SSF52743">
    <property type="entry name" value="Subtilisin-like"/>
    <property type="match status" value="1"/>
</dbReference>
<dbReference type="CDD" id="cd05561">
    <property type="entry name" value="Peptidases_S8_4"/>
    <property type="match status" value="1"/>
</dbReference>
<dbReference type="PRINTS" id="PR00723">
    <property type="entry name" value="SUBTILISIN"/>
</dbReference>
<dbReference type="PANTHER" id="PTHR43806:SF11">
    <property type="entry name" value="CEREVISIN-RELATED"/>
    <property type="match status" value="1"/>
</dbReference>
<organism evidence="8 9">
    <name type="scientific">Kangiella japonica</name>
    <dbReference type="NCBI Taxonomy" id="647384"/>
    <lineage>
        <taxon>Bacteria</taxon>
        <taxon>Pseudomonadati</taxon>
        <taxon>Pseudomonadota</taxon>
        <taxon>Gammaproteobacteria</taxon>
        <taxon>Kangiellales</taxon>
        <taxon>Kangiellaceae</taxon>
        <taxon>Kangiella</taxon>
    </lineage>
</organism>
<dbReference type="InterPro" id="IPR036852">
    <property type="entry name" value="Peptidase_S8/S53_dom_sf"/>
</dbReference>
<evidence type="ECO:0000256" key="6">
    <source>
        <dbReference type="SAM" id="SignalP"/>
    </source>
</evidence>
<dbReference type="PANTHER" id="PTHR43806">
    <property type="entry name" value="PEPTIDASE S8"/>
    <property type="match status" value="1"/>
</dbReference>
<name>A0ABN0SZY9_9GAMM</name>
<evidence type="ECO:0000256" key="2">
    <source>
        <dbReference type="ARBA" id="ARBA00022670"/>
    </source>
</evidence>
<dbReference type="PROSITE" id="PS51892">
    <property type="entry name" value="SUBTILASE"/>
    <property type="match status" value="1"/>
</dbReference>
<keyword evidence="4 5" id="KW-0720">Serine protease</keyword>
<dbReference type="InterPro" id="IPR015500">
    <property type="entry name" value="Peptidase_S8_subtilisin-rel"/>
</dbReference>
<dbReference type="Proteomes" id="UP001501221">
    <property type="component" value="Unassembled WGS sequence"/>
</dbReference>
<feature type="active site" description="Charge relay system" evidence="5">
    <location>
        <position position="402"/>
    </location>
</feature>
<dbReference type="PROSITE" id="PS00138">
    <property type="entry name" value="SUBTILASE_SER"/>
    <property type="match status" value="1"/>
</dbReference>
<protein>
    <recommendedName>
        <fullName evidence="7">Peptidase S8/S53 domain-containing protein</fullName>
    </recommendedName>
</protein>
<evidence type="ECO:0000313" key="9">
    <source>
        <dbReference type="Proteomes" id="UP001501221"/>
    </source>
</evidence>
<dbReference type="EMBL" id="BAAAFM010000003">
    <property type="protein sequence ID" value="GAA0207877.1"/>
    <property type="molecule type" value="Genomic_DNA"/>
</dbReference>
<dbReference type="InterPro" id="IPR023828">
    <property type="entry name" value="Peptidase_S8_Ser-AS"/>
</dbReference>
<feature type="signal peptide" evidence="6">
    <location>
        <begin position="1"/>
        <end position="20"/>
    </location>
</feature>
<keyword evidence="9" id="KW-1185">Reference proteome</keyword>
<reference evidence="8 9" key="1">
    <citation type="journal article" date="2019" name="Int. J. Syst. Evol. Microbiol.">
        <title>The Global Catalogue of Microorganisms (GCM) 10K type strain sequencing project: providing services to taxonomists for standard genome sequencing and annotation.</title>
        <authorList>
            <consortium name="The Broad Institute Genomics Platform"/>
            <consortium name="The Broad Institute Genome Sequencing Center for Infectious Disease"/>
            <person name="Wu L."/>
            <person name="Ma J."/>
        </authorList>
    </citation>
    <scope>NUCLEOTIDE SEQUENCE [LARGE SCALE GENOMIC DNA]</scope>
    <source>
        <strain evidence="8 9">JCM 16211</strain>
    </source>
</reference>
<comment type="caution">
    <text evidence="8">The sequence shown here is derived from an EMBL/GenBank/DDBJ whole genome shotgun (WGS) entry which is preliminary data.</text>
</comment>
<dbReference type="RefSeq" id="WP_343988642.1">
    <property type="nucleotide sequence ID" value="NZ_BAAAFM010000003.1"/>
</dbReference>
<keyword evidence="2 5" id="KW-0645">Protease</keyword>
<evidence type="ECO:0000256" key="3">
    <source>
        <dbReference type="ARBA" id="ARBA00022801"/>
    </source>
</evidence>
<comment type="similarity">
    <text evidence="1 5">Belongs to the peptidase S8 family.</text>
</comment>
<accession>A0ABN0SZY9</accession>